<evidence type="ECO:0000313" key="1">
    <source>
        <dbReference type="EMBL" id="KAJ8688537.1"/>
    </source>
</evidence>
<comment type="caution">
    <text evidence="1">The sequence shown here is derived from an EMBL/GenBank/DDBJ whole genome shotgun (WGS) entry which is preliminary data.</text>
</comment>
<reference evidence="1" key="1">
    <citation type="submission" date="2023-04" db="EMBL/GenBank/DDBJ databases">
        <title>A chromosome-level genome assembly of the parasitoid wasp Eretmocerus hayati.</title>
        <authorList>
            <person name="Zhong Y."/>
            <person name="Liu S."/>
            <person name="Liu Y."/>
        </authorList>
    </citation>
    <scope>NUCLEOTIDE SEQUENCE</scope>
    <source>
        <strain evidence="1">ZJU_SS_LIU_2023</strain>
    </source>
</reference>
<dbReference type="EMBL" id="CM056741">
    <property type="protein sequence ID" value="KAJ8688537.1"/>
    <property type="molecule type" value="Genomic_DNA"/>
</dbReference>
<protein>
    <submittedName>
        <fullName evidence="1">Uncharacterized protein</fullName>
    </submittedName>
</protein>
<keyword evidence="2" id="KW-1185">Reference proteome</keyword>
<organism evidence="1 2">
    <name type="scientific">Eretmocerus hayati</name>
    <dbReference type="NCBI Taxonomy" id="131215"/>
    <lineage>
        <taxon>Eukaryota</taxon>
        <taxon>Metazoa</taxon>
        <taxon>Ecdysozoa</taxon>
        <taxon>Arthropoda</taxon>
        <taxon>Hexapoda</taxon>
        <taxon>Insecta</taxon>
        <taxon>Pterygota</taxon>
        <taxon>Neoptera</taxon>
        <taxon>Endopterygota</taxon>
        <taxon>Hymenoptera</taxon>
        <taxon>Apocrita</taxon>
        <taxon>Proctotrupomorpha</taxon>
        <taxon>Chalcidoidea</taxon>
        <taxon>Aphelinidae</taxon>
        <taxon>Aphelininae</taxon>
        <taxon>Eretmocerus</taxon>
    </lineage>
</organism>
<sequence>MSHSSSIVIAFILFLYSLSRISSCIDARIISFVTAGVSAAGATCRDVNGLFHETGYHYIPGPEPCTLCVCDNGNPTLCKAVLCKYKEHETLPNKDCKTFRFGSTCCELICLDDAVSSTTNDRSDAHYDLGLRLIASFLTFLISLGLFIYLLRLRQRKIRAGRQNHHIVDDPRSSGSMGYLDRNNVQHAVQLDDLPCNGGYPLWKPPSSYFPRGEAPPPYEEAVAAARAEQALLSISPHTLSPLNFPGAYHHGHANGSMVANSQNGLPASSPTLSHNNGANTSPSISTHNRPLSSPAAHSCYQMGQAESAATDFCVGSCSTSFADVNVRDNLSVPGNRSDLSNSASNITSSHPVSPTNQLLLPNSQSPRAQNAHQHHTTLPRQSGAFTISATVPDSSAGVHRTIPRSLAPSGSLRLRREYSMHQSAAPLFNTPLVLQKSTKEDRNPSPRSSVSTVIPSSVPSTLSSGDPALQTNVLYDSACSRDLKAAPMKLSDARSSSSSNAPAHKPTLTAITSEEGSFDSVCTCNAQALPPLHDDADDYRSECENCKSANASRYYVDNEDELTTSPHETMTLQRRPEDATSSTTPQYYRTSLTLPTSTRQRTRSTDSRENWFSATPETSTESSKGE</sequence>
<name>A0ACC2PYJ4_9HYME</name>
<evidence type="ECO:0000313" key="2">
    <source>
        <dbReference type="Proteomes" id="UP001239111"/>
    </source>
</evidence>
<proteinExistence type="predicted"/>
<accession>A0ACC2PYJ4</accession>
<gene>
    <name evidence="1" type="ORF">QAD02_024332</name>
</gene>
<dbReference type="Proteomes" id="UP001239111">
    <property type="component" value="Chromosome 1"/>
</dbReference>